<comment type="caution">
    <text evidence="5">The sequence shown here is derived from an EMBL/GenBank/DDBJ whole genome shotgun (WGS) entry which is preliminary data.</text>
</comment>
<dbReference type="InterPro" id="IPR050921">
    <property type="entry name" value="T4SS_GSP_E_ATPase"/>
</dbReference>
<accession>A0A6B0T0T9</accession>
<keyword evidence="6" id="KW-1185">Reference proteome</keyword>
<dbReference type="RefSeq" id="WP_159762911.1">
    <property type="nucleotide sequence ID" value="NZ_WUUT01000001.1"/>
</dbReference>
<dbReference type="InterPro" id="IPR027417">
    <property type="entry name" value="P-loop_NTPase"/>
</dbReference>
<reference evidence="5 6" key="1">
    <citation type="submission" date="2019-12" db="EMBL/GenBank/DDBJ databases">
        <title>Isolation and characterization of three novel carbon monoxide-oxidizing members of Halobacteria from salione crusts and soils.</title>
        <authorList>
            <person name="Myers M.R."/>
            <person name="King G.M."/>
        </authorList>
    </citation>
    <scope>NUCLEOTIDE SEQUENCE [LARGE SCALE GENOMIC DNA]</scope>
    <source>
        <strain evidence="5 6">WSH3</strain>
    </source>
</reference>
<dbReference type="AlphaFoldDB" id="A0A6B0T0T9"/>
<dbReference type="InterPro" id="IPR001482">
    <property type="entry name" value="T2SS/T4SS_dom"/>
</dbReference>
<dbReference type="Gene3D" id="3.30.450.380">
    <property type="match status" value="1"/>
</dbReference>
<name>A0A6B0T0T9_9EURY</name>
<evidence type="ECO:0000256" key="1">
    <source>
        <dbReference type="ARBA" id="ARBA00006611"/>
    </source>
</evidence>
<evidence type="ECO:0000259" key="4">
    <source>
        <dbReference type="Pfam" id="PF23990"/>
    </source>
</evidence>
<dbReference type="InterPro" id="IPR056571">
    <property type="entry name" value="PilB3-like_C"/>
</dbReference>
<dbReference type="Pfam" id="PF23990">
    <property type="entry name" value="PilB3_N"/>
    <property type="match status" value="1"/>
</dbReference>
<dbReference type="Gene3D" id="3.40.50.300">
    <property type="entry name" value="P-loop containing nucleotide triphosphate hydrolases"/>
    <property type="match status" value="1"/>
</dbReference>
<dbReference type="PANTHER" id="PTHR30486">
    <property type="entry name" value="TWITCHING MOTILITY PROTEIN PILT"/>
    <property type="match status" value="1"/>
</dbReference>
<dbReference type="CDD" id="cd01130">
    <property type="entry name" value="VirB11-like_ATPase"/>
    <property type="match status" value="1"/>
</dbReference>
<organism evidence="5 6">
    <name type="scientific">Halovenus carboxidivorans</name>
    <dbReference type="NCBI Taxonomy" id="2692199"/>
    <lineage>
        <taxon>Archaea</taxon>
        <taxon>Methanobacteriati</taxon>
        <taxon>Methanobacteriota</taxon>
        <taxon>Stenosarchaea group</taxon>
        <taxon>Halobacteria</taxon>
        <taxon>Halobacteriales</taxon>
        <taxon>Haloarculaceae</taxon>
        <taxon>Halovenus</taxon>
    </lineage>
</organism>
<dbReference type="OrthoDB" id="33500at2157"/>
<feature type="domain" description="PilB3-like N-terminal" evidence="4">
    <location>
        <begin position="23"/>
        <end position="95"/>
    </location>
</feature>
<protein>
    <submittedName>
        <fullName evidence="5">Type II secretion system protein</fullName>
    </submittedName>
</protein>
<dbReference type="Pfam" id="PF23989">
    <property type="entry name" value="PilB3_C"/>
    <property type="match status" value="1"/>
</dbReference>
<evidence type="ECO:0000259" key="2">
    <source>
        <dbReference type="Pfam" id="PF00437"/>
    </source>
</evidence>
<proteinExistence type="inferred from homology"/>
<evidence type="ECO:0000259" key="3">
    <source>
        <dbReference type="Pfam" id="PF23989"/>
    </source>
</evidence>
<dbReference type="InterPro" id="IPR056570">
    <property type="entry name" value="PilB3-like_N"/>
</dbReference>
<evidence type="ECO:0000313" key="6">
    <source>
        <dbReference type="Proteomes" id="UP000466535"/>
    </source>
</evidence>
<dbReference type="SUPFAM" id="SSF52540">
    <property type="entry name" value="P-loop containing nucleoside triphosphate hydrolases"/>
    <property type="match status" value="1"/>
</dbReference>
<dbReference type="Proteomes" id="UP000466535">
    <property type="component" value="Unassembled WGS sequence"/>
</dbReference>
<feature type="domain" description="Bacterial type II secretion system protein E" evidence="2">
    <location>
        <begin position="218"/>
        <end position="440"/>
    </location>
</feature>
<dbReference type="Pfam" id="PF00437">
    <property type="entry name" value="T2SSE"/>
    <property type="match status" value="1"/>
</dbReference>
<sequence>MAKDESAEREQALEGRAESAGGITGWLTRTARALAGSTVSPTDYDPERHGRLVTFDGLDGHEEVERYWVNAPFAFVSINYYPEETEHRYYVVEPELTEFEQELLDRLFEDIRGPLLYREEVADTPEHALREELIDRLEEYGVDVPDETFYRLFYYLYRAFQGYGRLDPLMHDPHIEDISCDGPALPVFVYHDEYTDIETNIVYRDDELSDFVIQLAQRSGRHVSVSDPVVSTTLPDGSRIELALGEEVTPKGSAFTIRKYAEEPFTPIDLLEFGTVSREMLAYIWLAIENNRSMIFAGGTAAGKTTSMNAVSMFIPPRSKVLTIEDTRELSLYHDNWLSSVTRERMGDADITMYDLLRSALRHRPEYIIVGEVRGEEAITLFQAMNTGHTTFSTMHADSVQTVINRLENEPINVPRPMVTSLDILWVQVLGRTGDERVRRAKTIAEIEGIDQRTGELDYSNTYSWDSTADAFSENNSELLSEIREERGWSQSELLEELRNRRRFLKYLQDNGVSDYRRFTAMVNKYYADAEEVMRRIENRGVELDEA</sequence>
<dbReference type="GO" id="GO:0016887">
    <property type="term" value="F:ATP hydrolysis activity"/>
    <property type="evidence" value="ECO:0007669"/>
    <property type="project" value="InterPro"/>
</dbReference>
<comment type="similarity">
    <text evidence="1">Belongs to the GSP E family.</text>
</comment>
<gene>
    <name evidence="5" type="ORF">GRX03_04250</name>
</gene>
<feature type="domain" description="PilB3-like C-terminal" evidence="3">
    <location>
        <begin position="469"/>
        <end position="539"/>
    </location>
</feature>
<evidence type="ECO:0000313" key="5">
    <source>
        <dbReference type="EMBL" id="MXR50817.1"/>
    </source>
</evidence>
<dbReference type="PANTHER" id="PTHR30486:SF6">
    <property type="entry name" value="TYPE IV PILUS RETRACTATION ATPASE PILT"/>
    <property type="match status" value="1"/>
</dbReference>
<dbReference type="EMBL" id="WUUT01000001">
    <property type="protein sequence ID" value="MXR50817.1"/>
    <property type="molecule type" value="Genomic_DNA"/>
</dbReference>